<reference evidence="2" key="1">
    <citation type="submission" date="2020-12" db="EMBL/GenBank/DDBJ databases">
        <title>PHA producing bacteria isolated from mangrove.</title>
        <authorList>
            <person name="Zheng W."/>
            <person name="Yu S."/>
            <person name="Huang Y."/>
        </authorList>
    </citation>
    <scope>NUCLEOTIDE SEQUENCE</scope>
    <source>
        <strain evidence="2">GN22-4</strain>
    </source>
</reference>
<accession>A0A8I1MCK2</accession>
<comment type="caution">
    <text evidence="2">The sequence shown here is derived from an EMBL/GenBank/DDBJ whole genome shotgun (WGS) entry which is preliminary data.</text>
</comment>
<feature type="domain" description="HTH cro/C1-type" evidence="1">
    <location>
        <begin position="11"/>
        <end position="66"/>
    </location>
</feature>
<dbReference type="Gene3D" id="1.10.260.40">
    <property type="entry name" value="lambda repressor-like DNA-binding domains"/>
    <property type="match status" value="1"/>
</dbReference>
<dbReference type="PROSITE" id="PS50943">
    <property type="entry name" value="HTH_CROC1"/>
    <property type="match status" value="1"/>
</dbReference>
<sequence length="70" mass="8051">MTSPKVNLSKIKELRKQNKISLEEMSKILGYESINGYYSLETGRVKYPAETLAKTAKLFQVCISDLFFEE</sequence>
<dbReference type="GO" id="GO:0003677">
    <property type="term" value="F:DNA binding"/>
    <property type="evidence" value="ECO:0007669"/>
    <property type="project" value="InterPro"/>
</dbReference>
<dbReference type="RefSeq" id="WP_158314967.1">
    <property type="nucleotide sequence ID" value="NZ_JAEMWV010000001.1"/>
</dbReference>
<dbReference type="InterPro" id="IPR001387">
    <property type="entry name" value="Cro/C1-type_HTH"/>
</dbReference>
<evidence type="ECO:0000259" key="1">
    <source>
        <dbReference type="PROSITE" id="PS50943"/>
    </source>
</evidence>
<dbReference type="Proteomes" id="UP000664578">
    <property type="component" value="Unassembled WGS sequence"/>
</dbReference>
<dbReference type="InterPro" id="IPR010982">
    <property type="entry name" value="Lambda_DNA-bd_dom_sf"/>
</dbReference>
<evidence type="ECO:0000313" key="2">
    <source>
        <dbReference type="EMBL" id="MBN8249985.1"/>
    </source>
</evidence>
<dbReference type="AlphaFoldDB" id="A0A8I1MCK2"/>
<dbReference type="Pfam" id="PF01381">
    <property type="entry name" value="HTH_3"/>
    <property type="match status" value="1"/>
</dbReference>
<gene>
    <name evidence="2" type="ORF">JF537_00170</name>
</gene>
<evidence type="ECO:0000313" key="3">
    <source>
        <dbReference type="Proteomes" id="UP000664578"/>
    </source>
</evidence>
<protein>
    <submittedName>
        <fullName evidence="2">Helix-turn-helix transcriptional regulator</fullName>
    </submittedName>
</protein>
<dbReference type="SMART" id="SM00530">
    <property type="entry name" value="HTH_XRE"/>
    <property type="match status" value="1"/>
</dbReference>
<dbReference type="EMBL" id="JAEMWV010000001">
    <property type="protein sequence ID" value="MBN8249985.1"/>
    <property type="molecule type" value="Genomic_DNA"/>
</dbReference>
<organism evidence="2 3">
    <name type="scientific">Priestia flexa</name>
    <dbReference type="NCBI Taxonomy" id="86664"/>
    <lineage>
        <taxon>Bacteria</taxon>
        <taxon>Bacillati</taxon>
        <taxon>Bacillota</taxon>
        <taxon>Bacilli</taxon>
        <taxon>Bacillales</taxon>
        <taxon>Bacillaceae</taxon>
        <taxon>Priestia</taxon>
    </lineage>
</organism>
<name>A0A8I1MCK2_9BACI</name>
<proteinExistence type="predicted"/>
<dbReference type="SUPFAM" id="SSF47413">
    <property type="entry name" value="lambda repressor-like DNA-binding domains"/>
    <property type="match status" value="1"/>
</dbReference>
<dbReference type="CDD" id="cd00093">
    <property type="entry name" value="HTH_XRE"/>
    <property type="match status" value="1"/>
</dbReference>